<dbReference type="EMBL" id="QSEN01000010">
    <property type="protein sequence ID" value="RGZ75301.1"/>
    <property type="molecule type" value="Genomic_DNA"/>
</dbReference>
<organism evidence="1 2">
    <name type="scientific">Agathobacter rectalis</name>
    <dbReference type="NCBI Taxonomy" id="39491"/>
    <lineage>
        <taxon>Bacteria</taxon>
        <taxon>Bacillati</taxon>
        <taxon>Bacillota</taxon>
        <taxon>Clostridia</taxon>
        <taxon>Lachnospirales</taxon>
        <taxon>Lachnospiraceae</taxon>
        <taxon>Agathobacter</taxon>
    </lineage>
</organism>
<dbReference type="RefSeq" id="WP_118337598.1">
    <property type="nucleotide sequence ID" value="NZ_QRUL01000001.1"/>
</dbReference>
<name>A0A413PGX9_9FIRM</name>
<sequence length="85" mass="9468">MLTRALNDLKNPKSKTGSLQIIATFTGTSGSMGFITGQRYELIVRYIRSRGRFEVKTRDGQLFCPYQSTEAFAKNWSASAIQKGA</sequence>
<reference evidence="1 2" key="1">
    <citation type="submission" date="2018-08" db="EMBL/GenBank/DDBJ databases">
        <title>A genome reference for cultivated species of the human gut microbiota.</title>
        <authorList>
            <person name="Zou Y."/>
            <person name="Xue W."/>
            <person name="Luo G."/>
        </authorList>
    </citation>
    <scope>NUCLEOTIDE SEQUENCE [LARGE SCALE GENOMIC DNA]</scope>
    <source>
        <strain evidence="1 2">AM48-7</strain>
    </source>
</reference>
<comment type="caution">
    <text evidence="1">The sequence shown here is derived from an EMBL/GenBank/DDBJ whole genome shotgun (WGS) entry which is preliminary data.</text>
</comment>
<gene>
    <name evidence="1" type="ORF">DW975_07050</name>
</gene>
<dbReference type="AlphaFoldDB" id="A0A413PGX9"/>
<accession>A0A413PGX9</accession>
<proteinExistence type="predicted"/>
<evidence type="ECO:0000313" key="2">
    <source>
        <dbReference type="Proteomes" id="UP000283431"/>
    </source>
</evidence>
<evidence type="ECO:0000313" key="1">
    <source>
        <dbReference type="EMBL" id="RGZ75301.1"/>
    </source>
</evidence>
<dbReference type="Proteomes" id="UP000283431">
    <property type="component" value="Unassembled WGS sequence"/>
</dbReference>
<protein>
    <submittedName>
        <fullName evidence="1">Uncharacterized protein</fullName>
    </submittedName>
</protein>